<dbReference type="EMBL" id="BKCJ010437527">
    <property type="protein sequence ID" value="GFA51507.1"/>
    <property type="molecule type" value="Genomic_DNA"/>
</dbReference>
<dbReference type="AlphaFoldDB" id="A0A699JSQ6"/>
<name>A0A699JSQ6_TANCI</name>
<proteinExistence type="predicted"/>
<dbReference type="GO" id="GO:0003676">
    <property type="term" value="F:nucleic acid binding"/>
    <property type="evidence" value="ECO:0007669"/>
    <property type="project" value="InterPro"/>
</dbReference>
<reference evidence="4" key="1">
    <citation type="journal article" date="2019" name="Sci. Rep.">
        <title>Draft genome of Tanacetum cinerariifolium, the natural source of mosquito coil.</title>
        <authorList>
            <person name="Yamashiro T."/>
            <person name="Shiraishi A."/>
            <person name="Satake H."/>
            <person name="Nakayama K."/>
        </authorList>
    </citation>
    <scope>NUCLEOTIDE SEQUENCE</scope>
</reference>
<dbReference type="PROSITE" id="PS50158">
    <property type="entry name" value="ZF_CCHC"/>
    <property type="match status" value="1"/>
</dbReference>
<evidence type="ECO:0000256" key="2">
    <source>
        <dbReference type="SAM" id="MobiDB-lite"/>
    </source>
</evidence>
<dbReference type="Gene3D" id="4.10.60.10">
    <property type="entry name" value="Zinc finger, CCHC-type"/>
    <property type="match status" value="1"/>
</dbReference>
<dbReference type="InterPro" id="IPR001878">
    <property type="entry name" value="Znf_CCHC"/>
</dbReference>
<dbReference type="GO" id="GO:0008270">
    <property type="term" value="F:zinc ion binding"/>
    <property type="evidence" value="ECO:0007669"/>
    <property type="project" value="UniProtKB-KW"/>
</dbReference>
<dbReference type="InterPro" id="IPR036875">
    <property type="entry name" value="Znf_CCHC_sf"/>
</dbReference>
<comment type="caution">
    <text evidence="4">The sequence shown here is derived from an EMBL/GenBank/DDBJ whole genome shotgun (WGS) entry which is preliminary data.</text>
</comment>
<keyword evidence="1" id="KW-0863">Zinc-finger</keyword>
<feature type="domain" description="CCHC-type" evidence="3">
    <location>
        <begin position="158"/>
        <end position="173"/>
    </location>
</feature>
<evidence type="ECO:0000259" key="3">
    <source>
        <dbReference type="PROSITE" id="PS50158"/>
    </source>
</evidence>
<evidence type="ECO:0000256" key="1">
    <source>
        <dbReference type="PROSITE-ProRule" id="PRU00047"/>
    </source>
</evidence>
<keyword evidence="1" id="KW-0479">Metal-binding</keyword>
<feature type="non-terminal residue" evidence="4">
    <location>
        <position position="1"/>
    </location>
</feature>
<dbReference type="SUPFAM" id="SSF57756">
    <property type="entry name" value="Retrovirus zinc finger-like domains"/>
    <property type="match status" value="1"/>
</dbReference>
<evidence type="ECO:0000313" key="4">
    <source>
        <dbReference type="EMBL" id="GFA51507.1"/>
    </source>
</evidence>
<sequence>TYTLIWRNKADIEEHSLDDLFDSLKIYEAKVKHSSYPGNPTQNLAFVSSSNTNSTTDSISAATSVSDVCAKLHVYSHSNIDSLSNAVIFSFFASQSTSPQLYNEDLKQIDVDDVKEMDLRWQMAMLTMRARRFLQKTGRNLGDNKVTSIGFDMSKVECYNCHRKGYFARECRSPKDSRRSGATEPQRRTAPVENSTSNALLSQCDGIGSYDWSYQAKEEHANFALMAITSSSSSSNNDVPSCSKACSKAYAQLHNQYDKLTDDF</sequence>
<accession>A0A699JSQ6</accession>
<keyword evidence="1" id="KW-0862">Zinc</keyword>
<gene>
    <name evidence="4" type="ORF">Tci_623479</name>
</gene>
<organism evidence="4">
    <name type="scientific">Tanacetum cinerariifolium</name>
    <name type="common">Dalmatian daisy</name>
    <name type="synonym">Chrysanthemum cinerariifolium</name>
    <dbReference type="NCBI Taxonomy" id="118510"/>
    <lineage>
        <taxon>Eukaryota</taxon>
        <taxon>Viridiplantae</taxon>
        <taxon>Streptophyta</taxon>
        <taxon>Embryophyta</taxon>
        <taxon>Tracheophyta</taxon>
        <taxon>Spermatophyta</taxon>
        <taxon>Magnoliopsida</taxon>
        <taxon>eudicotyledons</taxon>
        <taxon>Gunneridae</taxon>
        <taxon>Pentapetalae</taxon>
        <taxon>asterids</taxon>
        <taxon>campanulids</taxon>
        <taxon>Asterales</taxon>
        <taxon>Asteraceae</taxon>
        <taxon>Asteroideae</taxon>
        <taxon>Anthemideae</taxon>
        <taxon>Anthemidinae</taxon>
        <taxon>Tanacetum</taxon>
    </lineage>
</organism>
<feature type="compositionally biased region" description="Basic and acidic residues" evidence="2">
    <location>
        <begin position="173"/>
        <end position="187"/>
    </location>
</feature>
<protein>
    <recommendedName>
        <fullName evidence="3">CCHC-type domain-containing protein</fullName>
    </recommendedName>
</protein>
<feature type="region of interest" description="Disordered" evidence="2">
    <location>
        <begin position="173"/>
        <end position="195"/>
    </location>
</feature>